<proteinExistence type="predicted"/>
<accession>A0A4R0XMN8</accession>
<reference evidence="2 3" key="1">
    <citation type="submission" date="2017-02" db="EMBL/GenBank/DDBJ databases">
        <title>Paraburkholderia sophoroidis sp. nov. and Paraburkholderia steynii sp. nov. rhizobial symbionts of the fynbos legume Hypocalyptus sophoroides.</title>
        <authorList>
            <person name="Steenkamp E.T."/>
            <person name="Beukes C.W."/>
            <person name="Van Zyl E."/>
            <person name="Avontuur J."/>
            <person name="Chan W.Y."/>
            <person name="Hassen A."/>
            <person name="Palmer M."/>
            <person name="Mthombeni L."/>
            <person name="Phalane F."/>
            <person name="Sereme K."/>
            <person name="Venter S.N."/>
        </authorList>
    </citation>
    <scope>NUCLEOTIDE SEQUENCE [LARGE SCALE GENOMIC DNA]</scope>
    <source>
        <strain evidence="2 3">HC1.1ba</strain>
    </source>
</reference>
<sequence length="156" mass="16167">MLQAWVDGDALSLSLICDQSARRSSASTGSGSTWRGPWRAIRGRWSASTAWISTALIATARKAARSTRSRSRARRSLPGLRGFAGIDVVWHPARGPVVIEVNPRATVAYAGLSARLGRNLAADVLAAHGLHVATSVRDAASGSATGAKFSACGAGS</sequence>
<dbReference type="AlphaFoldDB" id="A0A4R0XMN8"/>
<dbReference type="SUPFAM" id="SSF56059">
    <property type="entry name" value="Glutathione synthetase ATP-binding domain-like"/>
    <property type="match status" value="1"/>
</dbReference>
<feature type="domain" description="ATP-grasp fold PylC-type" evidence="1">
    <location>
        <begin position="2"/>
        <end position="106"/>
    </location>
</feature>
<evidence type="ECO:0000313" key="2">
    <source>
        <dbReference type="EMBL" id="TCG09440.1"/>
    </source>
</evidence>
<dbReference type="Gene3D" id="3.30.470.20">
    <property type="entry name" value="ATP-grasp fold, B domain"/>
    <property type="match status" value="1"/>
</dbReference>
<dbReference type="GO" id="GO:0046872">
    <property type="term" value="F:metal ion binding"/>
    <property type="evidence" value="ECO:0007669"/>
    <property type="project" value="InterPro"/>
</dbReference>
<protein>
    <recommendedName>
        <fullName evidence="1">ATP-grasp fold PylC-type domain-containing protein</fullName>
    </recommendedName>
</protein>
<name>A0A4R0XMN8_9BURK</name>
<comment type="caution">
    <text evidence="2">The sequence shown here is derived from an EMBL/GenBank/DDBJ whole genome shotgun (WGS) entry which is preliminary data.</text>
</comment>
<dbReference type="EMBL" id="MWML01000012">
    <property type="protein sequence ID" value="TCG09440.1"/>
    <property type="molecule type" value="Genomic_DNA"/>
</dbReference>
<gene>
    <name evidence="2" type="ORF">BZM27_05710</name>
</gene>
<dbReference type="Pfam" id="PF02655">
    <property type="entry name" value="ATP-grasp_3"/>
    <property type="match status" value="1"/>
</dbReference>
<evidence type="ECO:0000259" key="1">
    <source>
        <dbReference type="Pfam" id="PF02655"/>
    </source>
</evidence>
<evidence type="ECO:0000313" key="3">
    <source>
        <dbReference type="Proteomes" id="UP000294200"/>
    </source>
</evidence>
<keyword evidence="3" id="KW-1185">Reference proteome</keyword>
<dbReference type="GO" id="GO:0005524">
    <property type="term" value="F:ATP binding"/>
    <property type="evidence" value="ECO:0007669"/>
    <property type="project" value="InterPro"/>
</dbReference>
<dbReference type="InterPro" id="IPR003806">
    <property type="entry name" value="ATP-grasp_PylC-type"/>
</dbReference>
<dbReference type="Proteomes" id="UP000294200">
    <property type="component" value="Unassembled WGS sequence"/>
</dbReference>
<organism evidence="2 3">
    <name type="scientific">Paraburkholderia steynii</name>
    <dbReference type="NCBI Taxonomy" id="1245441"/>
    <lineage>
        <taxon>Bacteria</taxon>
        <taxon>Pseudomonadati</taxon>
        <taxon>Pseudomonadota</taxon>
        <taxon>Betaproteobacteria</taxon>
        <taxon>Burkholderiales</taxon>
        <taxon>Burkholderiaceae</taxon>
        <taxon>Paraburkholderia</taxon>
    </lineage>
</organism>